<proteinExistence type="predicted"/>
<sequence length="280" mass="30496">MIKITTDSTCDLPDALLRENDITVVPLGIVKGEKLYRDGVDIHPADIAAHVDAGGDITTTNAVNAADYYDLFSRLLKKYDAVIHINLGAKFSCCYQNAQIAAAELPGVYVVDSANLTVGIGEMALRAARSARAGRSPAEIVAELEDLRARAEVSFVLERLDYMKKGGRCSAVTAIGANLLKLRPCVEVVDGKMSVTKKYRGSMERVVAEFLHDRLDGRTDIDTERVWLVDSAFGPELADAAREVLREDGRFGRILEGKTGCTIFSHCGPNTLGLVFFRKS</sequence>
<dbReference type="PANTHER" id="PTHR33434">
    <property type="entry name" value="DEGV DOMAIN-CONTAINING PROTEIN DR_1986-RELATED"/>
    <property type="match status" value="1"/>
</dbReference>
<protein>
    <submittedName>
        <fullName evidence="2">DegV domain-containing protein</fullName>
    </submittedName>
</protein>
<keyword evidence="1" id="KW-0446">Lipid-binding</keyword>
<evidence type="ECO:0000256" key="1">
    <source>
        <dbReference type="ARBA" id="ARBA00023121"/>
    </source>
</evidence>
<dbReference type="Gene3D" id="3.30.1180.10">
    <property type="match status" value="1"/>
</dbReference>
<gene>
    <name evidence="2" type="ORF">SDC9_62689</name>
</gene>
<accession>A0A644XKE3</accession>
<dbReference type="NCBIfam" id="TIGR00762">
    <property type="entry name" value="DegV"/>
    <property type="match status" value="1"/>
</dbReference>
<dbReference type="InterPro" id="IPR050270">
    <property type="entry name" value="DegV_domain_contain"/>
</dbReference>
<dbReference type="AlphaFoldDB" id="A0A644XKE3"/>
<dbReference type="GO" id="GO:0008289">
    <property type="term" value="F:lipid binding"/>
    <property type="evidence" value="ECO:0007669"/>
    <property type="project" value="UniProtKB-KW"/>
</dbReference>
<dbReference type="InterPro" id="IPR003797">
    <property type="entry name" value="DegV"/>
</dbReference>
<comment type="caution">
    <text evidence="2">The sequence shown here is derived from an EMBL/GenBank/DDBJ whole genome shotgun (WGS) entry which is preliminary data.</text>
</comment>
<dbReference type="PANTHER" id="PTHR33434:SF2">
    <property type="entry name" value="FATTY ACID-BINDING PROTEIN TM_1468"/>
    <property type="match status" value="1"/>
</dbReference>
<dbReference type="PROSITE" id="PS51482">
    <property type="entry name" value="DEGV"/>
    <property type="match status" value="1"/>
</dbReference>
<name>A0A644XKE3_9ZZZZ</name>
<reference evidence="2" key="1">
    <citation type="submission" date="2019-08" db="EMBL/GenBank/DDBJ databases">
        <authorList>
            <person name="Kucharzyk K."/>
            <person name="Murdoch R.W."/>
            <person name="Higgins S."/>
            <person name="Loffler F."/>
        </authorList>
    </citation>
    <scope>NUCLEOTIDE SEQUENCE</scope>
</reference>
<dbReference type="EMBL" id="VSSQ01002588">
    <property type="protein sequence ID" value="MPM16311.1"/>
    <property type="molecule type" value="Genomic_DNA"/>
</dbReference>
<dbReference type="Gene3D" id="3.40.50.10170">
    <property type="match status" value="1"/>
</dbReference>
<evidence type="ECO:0000313" key="2">
    <source>
        <dbReference type="EMBL" id="MPM16311.1"/>
    </source>
</evidence>
<organism evidence="2">
    <name type="scientific">bioreactor metagenome</name>
    <dbReference type="NCBI Taxonomy" id="1076179"/>
    <lineage>
        <taxon>unclassified sequences</taxon>
        <taxon>metagenomes</taxon>
        <taxon>ecological metagenomes</taxon>
    </lineage>
</organism>
<dbReference type="Pfam" id="PF02645">
    <property type="entry name" value="DegV"/>
    <property type="match status" value="1"/>
</dbReference>
<dbReference type="InterPro" id="IPR043168">
    <property type="entry name" value="DegV_C"/>
</dbReference>
<dbReference type="SUPFAM" id="SSF82549">
    <property type="entry name" value="DAK1/DegV-like"/>
    <property type="match status" value="1"/>
</dbReference>